<accession>A0A165E5A5</accession>
<evidence type="ECO:0000313" key="1">
    <source>
        <dbReference type="EMBL" id="KZV86100.1"/>
    </source>
</evidence>
<reference evidence="1 2" key="1">
    <citation type="journal article" date="2016" name="Mol. Biol. Evol.">
        <title>Comparative Genomics of Early-Diverging Mushroom-Forming Fungi Provides Insights into the Origins of Lignocellulose Decay Capabilities.</title>
        <authorList>
            <person name="Nagy L.G."/>
            <person name="Riley R."/>
            <person name="Tritt A."/>
            <person name="Adam C."/>
            <person name="Daum C."/>
            <person name="Floudas D."/>
            <person name="Sun H."/>
            <person name="Yadav J.S."/>
            <person name="Pangilinan J."/>
            <person name="Larsson K.H."/>
            <person name="Matsuura K."/>
            <person name="Barry K."/>
            <person name="Labutti K."/>
            <person name="Kuo R."/>
            <person name="Ohm R.A."/>
            <person name="Bhattacharya S.S."/>
            <person name="Shirouzu T."/>
            <person name="Yoshinaga Y."/>
            <person name="Martin F.M."/>
            <person name="Grigoriev I.V."/>
            <person name="Hibbett D.S."/>
        </authorList>
    </citation>
    <scope>NUCLEOTIDE SEQUENCE [LARGE SCALE GENOMIC DNA]</scope>
    <source>
        <strain evidence="1 2">HHB12029</strain>
    </source>
</reference>
<dbReference type="PANTHER" id="PTHR38886">
    <property type="entry name" value="SESA DOMAIN-CONTAINING PROTEIN"/>
    <property type="match status" value="1"/>
</dbReference>
<dbReference type="AlphaFoldDB" id="A0A165E5A5"/>
<dbReference type="PANTHER" id="PTHR38886:SF1">
    <property type="entry name" value="NACHT-NTPASE AND P-LOOP NTPASES N-TERMINAL DOMAIN-CONTAINING PROTEIN"/>
    <property type="match status" value="1"/>
</dbReference>
<gene>
    <name evidence="1" type="ORF">EXIGLDRAFT_231120</name>
</gene>
<keyword evidence="2" id="KW-1185">Reference proteome</keyword>
<dbReference type="Proteomes" id="UP000077266">
    <property type="component" value="Unassembled WGS sequence"/>
</dbReference>
<name>A0A165E5A5_EXIGL</name>
<evidence type="ECO:0000313" key="2">
    <source>
        <dbReference type="Proteomes" id="UP000077266"/>
    </source>
</evidence>
<dbReference type="OrthoDB" id="3271094at2759"/>
<dbReference type="EMBL" id="KV426166">
    <property type="protein sequence ID" value="KZV86100.1"/>
    <property type="molecule type" value="Genomic_DNA"/>
</dbReference>
<evidence type="ECO:0008006" key="3">
    <source>
        <dbReference type="Google" id="ProtNLM"/>
    </source>
</evidence>
<organism evidence="1 2">
    <name type="scientific">Exidia glandulosa HHB12029</name>
    <dbReference type="NCBI Taxonomy" id="1314781"/>
    <lineage>
        <taxon>Eukaryota</taxon>
        <taxon>Fungi</taxon>
        <taxon>Dikarya</taxon>
        <taxon>Basidiomycota</taxon>
        <taxon>Agaricomycotina</taxon>
        <taxon>Agaricomycetes</taxon>
        <taxon>Auriculariales</taxon>
        <taxon>Exidiaceae</taxon>
        <taxon>Exidia</taxon>
    </lineage>
</organism>
<sequence length="259" mass="28499">MVVAAFGFGSFGDIATVLQLAWTIRNALNEATGANAEIRTLLADIDSFTCALQEVQRSLVSRSEDELPEALRNGITHAVEVCRQTLVRIQAKIEAFKSKHRAGAWRKYAAVTSWTVLGGKVEVEGMKRRLAEQITVIETLLALSQSRDLGKIQATGNEAVHGINQVVDFLHDLPKRIGFGIPFHFIDSDGTPRQPLAALSPEEFFDAFGQWVNLCDAVTPRWHEGRNTMTSLSISLNMARLHPRTSTSNSFVSSAAYAF</sequence>
<protein>
    <recommendedName>
        <fullName evidence="3">Fungal N-terminal domain-containing protein</fullName>
    </recommendedName>
</protein>
<proteinExistence type="predicted"/>
<dbReference type="InParanoid" id="A0A165E5A5"/>